<comment type="catalytic activity">
    <reaction evidence="1">
        <text>thiamine phosphate + ATP = thiamine diphosphate + ADP</text>
        <dbReference type="Rhea" id="RHEA:15913"/>
        <dbReference type="ChEBI" id="CHEBI:30616"/>
        <dbReference type="ChEBI" id="CHEBI:37575"/>
        <dbReference type="ChEBI" id="CHEBI:58937"/>
        <dbReference type="ChEBI" id="CHEBI:456216"/>
        <dbReference type="EC" id="2.7.4.16"/>
    </reaction>
</comment>
<dbReference type="Gene3D" id="3.90.650.10">
    <property type="entry name" value="PurM-like C-terminal domain"/>
    <property type="match status" value="1"/>
</dbReference>
<feature type="binding site" evidence="1">
    <location>
        <position position="50"/>
    </location>
    <ligand>
        <name>substrate</name>
    </ligand>
</feature>
<dbReference type="AlphaFoldDB" id="A0A841RRY9"/>
<evidence type="ECO:0000259" key="3">
    <source>
        <dbReference type="Pfam" id="PF02769"/>
    </source>
</evidence>
<dbReference type="EC" id="2.7.4.16" evidence="1"/>
<feature type="binding site" evidence="1">
    <location>
        <position position="72"/>
    </location>
    <ligand>
        <name>Mg(2+)</name>
        <dbReference type="ChEBI" id="CHEBI:18420"/>
        <label>3</label>
    </ligand>
</feature>
<comment type="caution">
    <text evidence="4">The sequence shown here is derived from an EMBL/GenBank/DDBJ whole genome shotgun (WGS) entry which is preliminary data.</text>
</comment>
<dbReference type="GO" id="GO:0009229">
    <property type="term" value="P:thiamine diphosphate biosynthetic process"/>
    <property type="evidence" value="ECO:0007669"/>
    <property type="project" value="UniProtKB-UniRule"/>
</dbReference>
<dbReference type="EMBL" id="JACHON010000010">
    <property type="protein sequence ID" value="MBB6513348.1"/>
    <property type="molecule type" value="Genomic_DNA"/>
</dbReference>
<protein>
    <recommendedName>
        <fullName evidence="1">Thiamine-monophosphate kinase</fullName>
        <shortName evidence="1">TMP kinase</shortName>
        <shortName evidence="1">Thiamine-phosphate kinase</shortName>
        <ecNumber evidence="1">2.7.4.16</ecNumber>
    </recommendedName>
</protein>
<feature type="binding site" evidence="1">
    <location>
        <position position="145"/>
    </location>
    <ligand>
        <name>ATP</name>
        <dbReference type="ChEBI" id="CHEBI:30616"/>
    </ligand>
</feature>
<feature type="binding site" evidence="1">
    <location>
        <position position="43"/>
    </location>
    <ligand>
        <name>Mg(2+)</name>
        <dbReference type="ChEBI" id="CHEBI:18420"/>
        <label>2</label>
    </ligand>
</feature>
<name>A0A841RRY9_9BACI</name>
<keyword evidence="1 4" id="KW-0418">Kinase</keyword>
<feature type="binding site" evidence="1">
    <location>
        <position position="102"/>
    </location>
    <ligand>
        <name>ATP</name>
        <dbReference type="ChEBI" id="CHEBI:30616"/>
    </ligand>
</feature>
<keyword evidence="1" id="KW-0479">Metal-binding</keyword>
<dbReference type="PANTHER" id="PTHR30270">
    <property type="entry name" value="THIAMINE-MONOPHOSPHATE KINASE"/>
    <property type="match status" value="1"/>
</dbReference>
<organism evidence="4 5">
    <name type="scientific">Gracilibacillus halotolerans</name>
    <dbReference type="NCBI Taxonomy" id="74386"/>
    <lineage>
        <taxon>Bacteria</taxon>
        <taxon>Bacillati</taxon>
        <taxon>Bacillota</taxon>
        <taxon>Bacilli</taxon>
        <taxon>Bacillales</taxon>
        <taxon>Bacillaceae</taxon>
        <taxon>Gracilibacillus</taxon>
    </lineage>
</organism>
<evidence type="ECO:0000313" key="4">
    <source>
        <dbReference type="EMBL" id="MBB6513348.1"/>
    </source>
</evidence>
<dbReference type="HAMAP" id="MF_02128">
    <property type="entry name" value="TMP_kinase"/>
    <property type="match status" value="1"/>
</dbReference>
<dbReference type="NCBIfam" id="TIGR01379">
    <property type="entry name" value="thiL"/>
    <property type="match status" value="1"/>
</dbReference>
<dbReference type="GO" id="GO:0009228">
    <property type="term" value="P:thiamine biosynthetic process"/>
    <property type="evidence" value="ECO:0007669"/>
    <property type="project" value="UniProtKB-KW"/>
</dbReference>
<dbReference type="PANTHER" id="PTHR30270:SF0">
    <property type="entry name" value="THIAMINE-MONOPHOSPHATE KINASE"/>
    <property type="match status" value="1"/>
</dbReference>
<keyword evidence="1" id="KW-0547">Nucleotide-binding</keyword>
<keyword evidence="1" id="KW-0784">Thiamine biosynthesis</keyword>
<dbReference type="Gene3D" id="3.30.1330.10">
    <property type="entry name" value="PurM-like, N-terminal domain"/>
    <property type="match status" value="1"/>
</dbReference>
<dbReference type="Proteomes" id="UP000572212">
    <property type="component" value="Unassembled WGS sequence"/>
</dbReference>
<dbReference type="GO" id="GO:0009030">
    <property type="term" value="F:thiamine-phosphate kinase activity"/>
    <property type="evidence" value="ECO:0007669"/>
    <property type="project" value="UniProtKB-UniRule"/>
</dbReference>
<dbReference type="InterPro" id="IPR010918">
    <property type="entry name" value="PurM-like_C_dom"/>
</dbReference>
<keyword evidence="1 4" id="KW-0808">Transferase</keyword>
<comment type="miscellaneous">
    <text evidence="1">Reaction mechanism of ThiL seems to utilize a direct, inline transfer of the gamma-phosphate of ATP to TMP rather than a phosphorylated enzyme intermediate.</text>
</comment>
<feature type="binding site" evidence="1">
    <location>
        <begin position="119"/>
        <end position="120"/>
    </location>
    <ligand>
        <name>ATP</name>
        <dbReference type="ChEBI" id="CHEBI:30616"/>
    </ligand>
</feature>
<dbReference type="GO" id="GO:0000287">
    <property type="term" value="F:magnesium ion binding"/>
    <property type="evidence" value="ECO:0007669"/>
    <property type="project" value="UniProtKB-UniRule"/>
</dbReference>
<comment type="caution">
    <text evidence="1">Lacks conserved residue(s) required for the propagation of feature annotation.</text>
</comment>
<feature type="binding site" evidence="1">
    <location>
        <position position="211"/>
    </location>
    <ligand>
        <name>Mg(2+)</name>
        <dbReference type="ChEBI" id="CHEBI:18420"/>
        <label>3</label>
    </ligand>
</feature>
<accession>A0A841RRY9</accession>
<comment type="similarity">
    <text evidence="1">Belongs to the thiamine-monophosphate kinase family.</text>
</comment>
<dbReference type="CDD" id="cd02194">
    <property type="entry name" value="ThiL"/>
    <property type="match status" value="1"/>
</dbReference>
<comment type="pathway">
    <text evidence="1">Cofactor biosynthesis; thiamine diphosphate biosynthesis; thiamine diphosphate from thiamine phosphate: step 1/1.</text>
</comment>
<evidence type="ECO:0000259" key="2">
    <source>
        <dbReference type="Pfam" id="PF00586"/>
    </source>
</evidence>
<dbReference type="GO" id="GO:0005524">
    <property type="term" value="F:ATP binding"/>
    <property type="evidence" value="ECO:0007669"/>
    <property type="project" value="UniProtKB-UniRule"/>
</dbReference>
<dbReference type="InterPro" id="IPR006283">
    <property type="entry name" value="ThiL-like"/>
</dbReference>
<proteinExistence type="inferred from homology"/>
<keyword evidence="5" id="KW-1185">Reference proteome</keyword>
<dbReference type="PIRSF" id="PIRSF005303">
    <property type="entry name" value="Thiam_monoph_kin"/>
    <property type="match status" value="1"/>
</dbReference>
<feature type="binding site" evidence="1">
    <location>
        <position position="72"/>
    </location>
    <ligand>
        <name>Mg(2+)</name>
        <dbReference type="ChEBI" id="CHEBI:18420"/>
        <label>4</label>
    </ligand>
</feature>
<dbReference type="RefSeq" id="WP_184248358.1">
    <property type="nucleotide sequence ID" value="NZ_BAAACU010000042.1"/>
</dbReference>
<dbReference type="InterPro" id="IPR036676">
    <property type="entry name" value="PurM-like_C_sf"/>
</dbReference>
<feature type="binding site" evidence="1">
    <location>
        <position position="213"/>
    </location>
    <ligand>
        <name>ATP</name>
        <dbReference type="ChEBI" id="CHEBI:30616"/>
    </ligand>
</feature>
<feature type="binding site" evidence="1">
    <location>
        <position position="27"/>
    </location>
    <ligand>
        <name>Mg(2+)</name>
        <dbReference type="ChEBI" id="CHEBI:18420"/>
        <label>3</label>
    </ligand>
</feature>
<dbReference type="UniPathway" id="UPA00060">
    <property type="reaction ID" value="UER00142"/>
</dbReference>
<feature type="binding site" evidence="1">
    <location>
        <position position="27"/>
    </location>
    <ligand>
        <name>Mg(2+)</name>
        <dbReference type="ChEBI" id="CHEBI:18420"/>
        <label>4</label>
    </ligand>
</feature>
<feature type="domain" description="PurM-like C-terminal" evidence="3">
    <location>
        <begin position="149"/>
        <end position="251"/>
    </location>
</feature>
<keyword evidence="1" id="KW-0460">Magnesium</keyword>
<evidence type="ECO:0000256" key="1">
    <source>
        <dbReference type="HAMAP-Rule" id="MF_02128"/>
    </source>
</evidence>
<dbReference type="SUPFAM" id="SSF56042">
    <property type="entry name" value="PurM C-terminal domain-like"/>
    <property type="match status" value="1"/>
</dbReference>
<feature type="binding site" evidence="1">
    <location>
        <position position="214"/>
    </location>
    <ligand>
        <name>Mg(2+)</name>
        <dbReference type="ChEBI" id="CHEBI:18420"/>
        <label>5</label>
    </ligand>
</feature>
<comment type="function">
    <text evidence="1">Catalyzes the ATP-dependent phosphorylation of thiamine-monophosphate (TMP) to form thiamine-pyrophosphate (TPP), the active form of vitamin B1.</text>
</comment>
<sequence length="325" mass="36263">MKEFDFIRAIQPANLRQSHVIKGIGDDAAIVRTPYHDSILTVDTMVENIHFSRKTVDPFHIGWRALAANISDIAAMGGVPIAYLVSIVVSDNWKEHELIEIYNGMDELARKYNMDLIGGDTVIGQELSISITVMGTVAANGKRYRSHARDGDVVFVTGNLGGSACGLHVLLQDTGNSLTPFKDAIRKHQMPIPNVEFVERCASIKRMALNDISDGIASEANEIAKASNISIEIEPDKLPTHKDLEHFPSELQYQWKMSGGEDFELLGTVSLHEWHEIKKIANQIHVPITKIGSVHYHTERNGKAWIKDNNKLLRLEPTGYIHKTK</sequence>
<feature type="binding site" evidence="1">
    <location>
        <position position="72"/>
    </location>
    <ligand>
        <name>Mg(2+)</name>
        <dbReference type="ChEBI" id="CHEBI:18420"/>
        <label>2</label>
    </ligand>
</feature>
<feature type="binding site" evidence="1">
    <location>
        <position position="320"/>
    </location>
    <ligand>
        <name>substrate</name>
    </ligand>
</feature>
<feature type="binding site" evidence="1">
    <location>
        <position position="261"/>
    </location>
    <ligand>
        <name>substrate</name>
    </ligand>
</feature>
<feature type="binding site" evidence="1">
    <location>
        <position position="41"/>
    </location>
    <ligand>
        <name>Mg(2+)</name>
        <dbReference type="ChEBI" id="CHEBI:18420"/>
        <label>4</label>
    </ligand>
</feature>
<dbReference type="InterPro" id="IPR036921">
    <property type="entry name" value="PurM-like_N_sf"/>
</dbReference>
<gene>
    <name evidence="1" type="primary">thiL</name>
    <name evidence="4" type="ORF">GGQ92_002155</name>
</gene>
<dbReference type="Pfam" id="PF00586">
    <property type="entry name" value="AIRS"/>
    <property type="match status" value="1"/>
</dbReference>
<feature type="binding site" evidence="1">
    <location>
        <position position="120"/>
    </location>
    <ligand>
        <name>Mg(2+)</name>
        <dbReference type="ChEBI" id="CHEBI:18420"/>
        <label>1</label>
    </ligand>
</feature>
<feature type="domain" description="PurM-like N-terminal" evidence="2">
    <location>
        <begin position="25"/>
        <end position="137"/>
    </location>
</feature>
<reference evidence="4 5" key="1">
    <citation type="submission" date="2020-08" db="EMBL/GenBank/DDBJ databases">
        <title>Genomic Encyclopedia of Type Strains, Phase IV (KMG-IV): sequencing the most valuable type-strain genomes for metagenomic binning, comparative biology and taxonomic classification.</title>
        <authorList>
            <person name="Goeker M."/>
        </authorList>
    </citation>
    <scope>NUCLEOTIDE SEQUENCE [LARGE SCALE GENOMIC DNA]</scope>
    <source>
        <strain evidence="4 5">DSM 11805</strain>
    </source>
</reference>
<keyword evidence="1" id="KW-0067">ATP-binding</keyword>
<dbReference type="SUPFAM" id="SSF55326">
    <property type="entry name" value="PurM N-terminal domain-like"/>
    <property type="match status" value="1"/>
</dbReference>
<feature type="binding site" evidence="1">
    <location>
        <position position="43"/>
    </location>
    <ligand>
        <name>Mg(2+)</name>
        <dbReference type="ChEBI" id="CHEBI:18420"/>
        <label>1</label>
    </ligand>
</feature>
<dbReference type="InterPro" id="IPR016188">
    <property type="entry name" value="PurM-like_N"/>
</dbReference>
<evidence type="ECO:0000313" key="5">
    <source>
        <dbReference type="Proteomes" id="UP000572212"/>
    </source>
</evidence>
<dbReference type="Pfam" id="PF02769">
    <property type="entry name" value="AIRS_C"/>
    <property type="match status" value="1"/>
</dbReference>